<evidence type="ECO:0000256" key="3">
    <source>
        <dbReference type="RuleBase" id="RU003345"/>
    </source>
</evidence>
<keyword evidence="6" id="KW-1185">Reference proteome</keyword>
<evidence type="ECO:0000259" key="4">
    <source>
        <dbReference type="Pfam" id="PF00171"/>
    </source>
</evidence>
<dbReference type="PROSITE" id="PS00070">
    <property type="entry name" value="ALDEHYDE_DEHYDR_CYS"/>
    <property type="match status" value="1"/>
</dbReference>
<evidence type="ECO:0000256" key="2">
    <source>
        <dbReference type="PROSITE-ProRule" id="PRU10007"/>
    </source>
</evidence>
<protein>
    <submittedName>
        <fullName evidence="5">Phenylacetaldehyde dehydrogenase</fullName>
    </submittedName>
</protein>
<dbReference type="InterPro" id="IPR016161">
    <property type="entry name" value="Ald_DH/histidinol_DH"/>
</dbReference>
<dbReference type="Proteomes" id="UP001156641">
    <property type="component" value="Unassembled WGS sequence"/>
</dbReference>
<dbReference type="SUPFAM" id="SSF53720">
    <property type="entry name" value="ALDH-like"/>
    <property type="match status" value="1"/>
</dbReference>
<organism evidence="5 6">
    <name type="scientific">Acidocella aquatica</name>
    <dbReference type="NCBI Taxonomy" id="1922313"/>
    <lineage>
        <taxon>Bacteria</taxon>
        <taxon>Pseudomonadati</taxon>
        <taxon>Pseudomonadota</taxon>
        <taxon>Alphaproteobacteria</taxon>
        <taxon>Acetobacterales</taxon>
        <taxon>Acidocellaceae</taxon>
        <taxon>Acidocella</taxon>
    </lineage>
</organism>
<dbReference type="Gene3D" id="3.40.309.10">
    <property type="entry name" value="Aldehyde Dehydrogenase, Chain A, domain 2"/>
    <property type="match status" value="1"/>
</dbReference>
<feature type="active site" evidence="2">
    <location>
        <position position="253"/>
    </location>
</feature>
<comment type="caution">
    <text evidence="5">The sequence shown here is derived from an EMBL/GenBank/DDBJ whole genome shotgun (WGS) entry which is preliminary data.</text>
</comment>
<evidence type="ECO:0000313" key="6">
    <source>
        <dbReference type="Proteomes" id="UP001156641"/>
    </source>
</evidence>
<dbReference type="InterPro" id="IPR016163">
    <property type="entry name" value="Ald_DH_C"/>
</dbReference>
<dbReference type="PROSITE" id="PS00687">
    <property type="entry name" value="ALDEHYDE_DEHYDR_GLU"/>
    <property type="match status" value="1"/>
</dbReference>
<comment type="similarity">
    <text evidence="3">Belongs to the aldehyde dehydrogenase family.</text>
</comment>
<dbReference type="PANTHER" id="PTHR11699">
    <property type="entry name" value="ALDEHYDE DEHYDROGENASE-RELATED"/>
    <property type="match status" value="1"/>
</dbReference>
<dbReference type="InterPro" id="IPR016162">
    <property type="entry name" value="Ald_DH_N"/>
</dbReference>
<dbReference type="InterPro" id="IPR016160">
    <property type="entry name" value="Ald_DH_CS_CYS"/>
</dbReference>
<evidence type="ECO:0000313" key="5">
    <source>
        <dbReference type="EMBL" id="GLR66983.1"/>
    </source>
</evidence>
<reference evidence="6" key="1">
    <citation type="journal article" date="2019" name="Int. J. Syst. Evol. Microbiol.">
        <title>The Global Catalogue of Microorganisms (GCM) 10K type strain sequencing project: providing services to taxonomists for standard genome sequencing and annotation.</title>
        <authorList>
            <consortium name="The Broad Institute Genomics Platform"/>
            <consortium name="The Broad Institute Genome Sequencing Center for Infectious Disease"/>
            <person name="Wu L."/>
            <person name="Ma J."/>
        </authorList>
    </citation>
    <scope>NUCLEOTIDE SEQUENCE [LARGE SCALE GENOMIC DNA]</scope>
    <source>
        <strain evidence="6">NBRC 112502</strain>
    </source>
</reference>
<sequence>MARPPGLLIGGEWVAAQGSDAAEVINPATGRIVSRISLGGEADIDRAVCAARLAFDDGRWTKMRPAVRAKLLHKLADLMEQAADDLALIETLDNGMPFGFARNLNVQGAIEGLRYQAGWVTKLNGETRNVSLPGEWHTYTLREPLGVAGLIVPWNVPLAITLGKIGPALAAGCTVVLKPAEQTSLSALKLGQLVQEAGFPPGVINIVTGLGTSAGAALVAHPGIDKISFTGSTDVGKKILASAAQTMKRVSLELGGKSPVIIFPDADLDLAVEAAAMGIFSNTGQVCAAGSRLFVHRAVFDRVVAGVEMRARALRVGPGIEPETQIGPVVSEIQQSRVLDYVRKGVEQGAEILTGGRKIDRAGYFVEPTIFVQTRPEMSIMREEIFGPVLCAMPFDDETLDEIALKANDTMYGLSASVWTRDLQTAHKMVRRIKSGTVRVNAAASMDPAMPFGGYKQSGIGREQGREGVEAFTEIKSVAVNLGR</sequence>
<dbReference type="InterPro" id="IPR015590">
    <property type="entry name" value="Aldehyde_DH_dom"/>
</dbReference>
<evidence type="ECO:0000256" key="1">
    <source>
        <dbReference type="ARBA" id="ARBA00023002"/>
    </source>
</evidence>
<proteinExistence type="inferred from homology"/>
<dbReference type="InterPro" id="IPR029510">
    <property type="entry name" value="Ald_DH_CS_GLU"/>
</dbReference>
<feature type="domain" description="Aldehyde dehydrogenase" evidence="4">
    <location>
        <begin position="13"/>
        <end position="478"/>
    </location>
</feature>
<accession>A0ABQ6A5P9</accession>
<gene>
    <name evidence="5" type="ORF">GCM10010909_16630</name>
</gene>
<dbReference type="EMBL" id="BSOS01000043">
    <property type="protein sequence ID" value="GLR66983.1"/>
    <property type="molecule type" value="Genomic_DNA"/>
</dbReference>
<name>A0ABQ6A5P9_9PROT</name>
<keyword evidence="1 3" id="KW-0560">Oxidoreductase</keyword>
<dbReference type="Pfam" id="PF00171">
    <property type="entry name" value="Aldedh"/>
    <property type="match status" value="1"/>
</dbReference>
<dbReference type="Gene3D" id="3.40.605.10">
    <property type="entry name" value="Aldehyde Dehydrogenase, Chain A, domain 1"/>
    <property type="match status" value="1"/>
</dbReference>